<evidence type="ECO:0000313" key="2">
    <source>
        <dbReference type="EMBL" id="BAO19255.1"/>
    </source>
</evidence>
<feature type="compositionally biased region" description="Polar residues" evidence="1">
    <location>
        <begin position="228"/>
        <end position="240"/>
    </location>
</feature>
<proteinExistence type="predicted"/>
<reference evidence="2" key="1">
    <citation type="journal article" date="2014" name="Microbiology">
        <title>A 2,4-dichlorophenoxyacetic acid degradation plasmid pM7012 discloses distribution of an unclassified megaplasmid group across bacterial species.</title>
        <authorList>
            <person name="Sakai Y."/>
            <person name="Ogawa N."/>
            <person name="Shimomura Y."/>
            <person name="Fujii T."/>
        </authorList>
    </citation>
    <scope>NUCLEOTIDE SEQUENCE</scope>
    <source>
        <strain evidence="2">M701</strain>
    </source>
</reference>
<sequence length="310" mass="33488">MSEQGNNEGAAQEGVANQADTGGGLMDVLNSLGENCQRIWSKVCQTNPAFTQPFGFVGADGTWVDLTAIKPMYQVMRATEIFGPCGTGWGFDIVKSEFIDGASMGVDKNGNSLGVEKLHYLHLKLWYHEDGKANRVQRSVESVVTTKFIALGSNGRVYCDDEATKKSRTDAIGNALSLLGFSADVYLGGFHDSRYVTGLRAKYGEPNAGESAQGGDAGNNGTPLRGQSGEQAGQQGNRQGSDGGQLASRYLQYKAKLDNTERTLEMSVKEVREVIDKDALLTPMEKAQLLAHPRLKLADPAEKEVNKLFL</sequence>
<dbReference type="EMBL" id="AB853026">
    <property type="protein sequence ID" value="BAO19255.1"/>
    <property type="molecule type" value="Genomic_DNA"/>
</dbReference>
<accession>V5YNT6</accession>
<reference evidence="2" key="2">
    <citation type="submission" date="2024-06" db="EMBL/GenBank/DDBJ databases">
        <authorList>
            <person name="Sakai Y."/>
            <person name="Fujii T."/>
        </authorList>
    </citation>
    <scope>NUCLEOTIDE SEQUENCE</scope>
    <source>
        <strain evidence="2">M701</strain>
        <plasmid evidence="2">pM7012</plasmid>
    </source>
</reference>
<evidence type="ECO:0000256" key="1">
    <source>
        <dbReference type="SAM" id="MobiDB-lite"/>
    </source>
</evidence>
<geneLocation type="plasmid" evidence="2">
    <name>pM7012</name>
</geneLocation>
<dbReference type="RefSeq" id="WP_023842795.1">
    <property type="nucleotide sequence ID" value="NC_022995.1"/>
</dbReference>
<name>V5YNT6_9BURK</name>
<feature type="region of interest" description="Disordered" evidence="1">
    <location>
        <begin position="206"/>
        <end position="245"/>
    </location>
</feature>
<keyword evidence="2" id="KW-0614">Plasmid</keyword>
<protein>
    <submittedName>
        <fullName evidence="2">Uncharacterized protein</fullName>
    </submittedName>
</protein>
<organism evidence="2">
    <name type="scientific">Burkholderia sp. M701</name>
    <dbReference type="NCBI Taxonomy" id="326454"/>
    <lineage>
        <taxon>Bacteria</taxon>
        <taxon>Pseudomonadati</taxon>
        <taxon>Pseudomonadota</taxon>
        <taxon>Betaproteobacteria</taxon>
        <taxon>Burkholderiales</taxon>
        <taxon>Burkholderiaceae</taxon>
        <taxon>Burkholderia</taxon>
    </lineage>
</organism>
<dbReference type="AlphaFoldDB" id="V5YNT6"/>